<dbReference type="Ensembl" id="ENSCVAT00000011794.1">
    <property type="protein sequence ID" value="ENSCVAP00000002403.1"/>
    <property type="gene ID" value="ENSCVAG00000003520.1"/>
</dbReference>
<proteinExistence type="inferred from homology"/>
<evidence type="ECO:0000256" key="3">
    <source>
        <dbReference type="ARBA" id="ARBA00022664"/>
    </source>
</evidence>
<name>A0A3Q2CC14_CYPVA</name>
<comment type="subcellular location">
    <subcellularLocation>
        <location evidence="1">Nucleus</location>
    </subcellularLocation>
</comment>
<dbReference type="Proteomes" id="UP000265020">
    <property type="component" value="Unassembled WGS sequence"/>
</dbReference>
<accession>A0A3Q2CC14</accession>
<dbReference type="GO" id="GO:0005681">
    <property type="term" value="C:spliceosomal complex"/>
    <property type="evidence" value="ECO:0007669"/>
    <property type="project" value="UniProtKB-KW"/>
</dbReference>
<dbReference type="GeneTree" id="ENSGT00940000167070"/>
<reference evidence="9" key="2">
    <citation type="submission" date="2025-09" db="UniProtKB">
        <authorList>
            <consortium name="Ensembl"/>
        </authorList>
    </citation>
    <scope>IDENTIFICATION</scope>
</reference>
<evidence type="ECO:0000259" key="8">
    <source>
        <dbReference type="SMART" id="SM01115"/>
    </source>
</evidence>
<dbReference type="SMART" id="SM01115">
    <property type="entry name" value="cwf21"/>
    <property type="match status" value="1"/>
</dbReference>
<evidence type="ECO:0000256" key="7">
    <source>
        <dbReference type="SAM" id="MobiDB-lite"/>
    </source>
</evidence>
<dbReference type="AlphaFoldDB" id="A0A3Q2CC14"/>
<dbReference type="InterPro" id="IPR013170">
    <property type="entry name" value="mRNA_splic_Cwf21_dom"/>
</dbReference>
<feature type="region of interest" description="Disordered" evidence="7">
    <location>
        <begin position="1"/>
        <end position="62"/>
    </location>
</feature>
<evidence type="ECO:0000313" key="10">
    <source>
        <dbReference type="Proteomes" id="UP000265020"/>
    </source>
</evidence>
<dbReference type="GO" id="GO:0006397">
    <property type="term" value="P:mRNA processing"/>
    <property type="evidence" value="ECO:0007669"/>
    <property type="project" value="UniProtKB-KW"/>
</dbReference>
<evidence type="ECO:0000256" key="4">
    <source>
        <dbReference type="ARBA" id="ARBA00022728"/>
    </source>
</evidence>
<evidence type="ECO:0000256" key="6">
    <source>
        <dbReference type="ARBA" id="ARBA00023242"/>
    </source>
</evidence>
<dbReference type="Gene3D" id="6.10.140.420">
    <property type="match status" value="1"/>
</dbReference>
<evidence type="ECO:0000256" key="5">
    <source>
        <dbReference type="ARBA" id="ARBA00023187"/>
    </source>
</evidence>
<keyword evidence="5" id="KW-0508">mRNA splicing</keyword>
<dbReference type="GO" id="GO:0008380">
    <property type="term" value="P:RNA splicing"/>
    <property type="evidence" value="ECO:0007669"/>
    <property type="project" value="UniProtKB-KW"/>
</dbReference>
<evidence type="ECO:0000256" key="1">
    <source>
        <dbReference type="ARBA" id="ARBA00004123"/>
    </source>
</evidence>
<reference evidence="9" key="1">
    <citation type="submission" date="2025-08" db="UniProtKB">
        <authorList>
            <consortium name="Ensembl"/>
        </authorList>
    </citation>
    <scope>IDENTIFICATION</scope>
</reference>
<feature type="compositionally biased region" description="Basic and acidic residues" evidence="7">
    <location>
        <begin position="181"/>
        <end position="206"/>
    </location>
</feature>
<dbReference type="PANTHER" id="PTHR36562:SF5">
    <property type="entry name" value="SERINE_ARGININE REPETITIVE MATRIX 2"/>
    <property type="match status" value="1"/>
</dbReference>
<comment type="similarity">
    <text evidence="2">Belongs to the CWC21 family.</text>
</comment>
<dbReference type="InterPro" id="IPR051372">
    <property type="entry name" value="CWC21"/>
</dbReference>
<feature type="compositionally biased region" description="Basic and acidic residues" evidence="7">
    <location>
        <begin position="150"/>
        <end position="172"/>
    </location>
</feature>
<evidence type="ECO:0000313" key="9">
    <source>
        <dbReference type="Ensembl" id="ENSCVAP00000002403.1"/>
    </source>
</evidence>
<dbReference type="Pfam" id="PF08312">
    <property type="entry name" value="cwf21"/>
    <property type="match status" value="1"/>
</dbReference>
<feature type="domain" description="CWF21" evidence="8">
    <location>
        <begin position="60"/>
        <end position="105"/>
    </location>
</feature>
<feature type="compositionally biased region" description="Basic and acidic residues" evidence="7">
    <location>
        <begin position="31"/>
        <end position="48"/>
    </location>
</feature>
<dbReference type="PANTHER" id="PTHR36562">
    <property type="entry name" value="SERINE/ARGININE REPETITIVE MATRIX 2"/>
    <property type="match status" value="1"/>
</dbReference>
<sequence>MYNGIGLTTPRGSGTNGYVQRNLSSLRVKRPRDERGGERDEKDRERLESQLNRQPNADILEHQRKRQLEVKCAELQDMMEEQGYSAEEIEEKVNSFRMMLKEKEEPPPAAAQKPTVTETHALAAANQQKNDRLRAAFGISSDYVDGSSFHADRKEKEKEKREQERLERERQQQQKYTQQVSEERSPQRRRRGSEERSPPRRVEEGVSLHSLVQ</sequence>
<feature type="compositionally biased region" description="Polar residues" evidence="7">
    <location>
        <begin position="10"/>
        <end position="25"/>
    </location>
</feature>
<organism evidence="9 10">
    <name type="scientific">Cyprinodon variegatus</name>
    <name type="common">Sheepshead minnow</name>
    <dbReference type="NCBI Taxonomy" id="28743"/>
    <lineage>
        <taxon>Eukaryota</taxon>
        <taxon>Metazoa</taxon>
        <taxon>Chordata</taxon>
        <taxon>Craniata</taxon>
        <taxon>Vertebrata</taxon>
        <taxon>Euteleostomi</taxon>
        <taxon>Actinopterygii</taxon>
        <taxon>Neopterygii</taxon>
        <taxon>Teleostei</taxon>
        <taxon>Neoteleostei</taxon>
        <taxon>Acanthomorphata</taxon>
        <taxon>Ovalentaria</taxon>
        <taxon>Atherinomorphae</taxon>
        <taxon>Cyprinodontiformes</taxon>
        <taxon>Cyprinodontidae</taxon>
        <taxon>Cyprinodon</taxon>
    </lineage>
</organism>
<feature type="region of interest" description="Disordered" evidence="7">
    <location>
        <begin position="100"/>
        <end position="213"/>
    </location>
</feature>
<dbReference type="CDD" id="cd21373">
    <property type="entry name" value="cwf21_SRRM2-like"/>
    <property type="match status" value="1"/>
</dbReference>
<protein>
    <submittedName>
        <fullName evidence="9">Serine/arginine repetitive matrix protein 2-like</fullName>
    </submittedName>
</protein>
<evidence type="ECO:0000256" key="2">
    <source>
        <dbReference type="ARBA" id="ARBA00005954"/>
    </source>
</evidence>
<keyword evidence="10" id="KW-1185">Reference proteome</keyword>
<keyword evidence="4" id="KW-0747">Spliceosome</keyword>
<keyword evidence="6" id="KW-0539">Nucleus</keyword>
<keyword evidence="3" id="KW-0507">mRNA processing</keyword>